<feature type="non-terminal residue" evidence="1">
    <location>
        <position position="30"/>
    </location>
</feature>
<sequence>CNSIKLHSSESPQFWFAQASSSAFSPTSDK</sequence>
<protein>
    <submittedName>
        <fullName evidence="1">Uncharacterized protein</fullName>
    </submittedName>
</protein>
<name>A0A6J4LGX5_9SPHI</name>
<dbReference type="EMBL" id="CADCTQ010000626">
    <property type="protein sequence ID" value="CAA9332918.1"/>
    <property type="molecule type" value="Genomic_DNA"/>
</dbReference>
<reference evidence="1" key="1">
    <citation type="submission" date="2020-02" db="EMBL/GenBank/DDBJ databases">
        <authorList>
            <person name="Meier V. D."/>
        </authorList>
    </citation>
    <scope>NUCLEOTIDE SEQUENCE</scope>
    <source>
        <strain evidence="1">AVDCRST_MAG56</strain>
    </source>
</reference>
<feature type="non-terminal residue" evidence="1">
    <location>
        <position position="1"/>
    </location>
</feature>
<dbReference type="AlphaFoldDB" id="A0A6J4LGX5"/>
<organism evidence="1">
    <name type="scientific">uncultured Cytophagales bacterium</name>
    <dbReference type="NCBI Taxonomy" id="158755"/>
    <lineage>
        <taxon>Bacteria</taxon>
        <taxon>Pseudomonadati</taxon>
        <taxon>Bacteroidota</taxon>
        <taxon>Sphingobacteriia</taxon>
        <taxon>Sphingobacteriales</taxon>
        <taxon>environmental samples</taxon>
    </lineage>
</organism>
<proteinExistence type="predicted"/>
<gene>
    <name evidence="1" type="ORF">AVDCRST_MAG56-7484</name>
</gene>
<accession>A0A6J4LGX5</accession>
<evidence type="ECO:0000313" key="1">
    <source>
        <dbReference type="EMBL" id="CAA9332918.1"/>
    </source>
</evidence>